<keyword evidence="2" id="KW-1185">Reference proteome</keyword>
<reference evidence="1" key="2">
    <citation type="journal article" date="2023" name="Plants (Basel)">
        <title>Annotation of the Turnera subulata (Passifloraceae) Draft Genome Reveals the S-Locus Evolved after the Divergence of Turneroideae from Passifloroideae in a Stepwise Manner.</title>
        <authorList>
            <person name="Henning P.M."/>
            <person name="Roalson E.H."/>
            <person name="Mir W."/>
            <person name="McCubbin A.G."/>
            <person name="Shore J.S."/>
        </authorList>
    </citation>
    <scope>NUCLEOTIDE SEQUENCE</scope>
    <source>
        <strain evidence="1">F60SS</strain>
    </source>
</reference>
<gene>
    <name evidence="1" type="ORF">Tsubulata_027515</name>
</gene>
<accession>A0A9Q0G802</accession>
<protein>
    <submittedName>
        <fullName evidence="1">Uncharacterized protein</fullName>
    </submittedName>
</protein>
<organism evidence="1 2">
    <name type="scientific">Turnera subulata</name>
    <dbReference type="NCBI Taxonomy" id="218843"/>
    <lineage>
        <taxon>Eukaryota</taxon>
        <taxon>Viridiplantae</taxon>
        <taxon>Streptophyta</taxon>
        <taxon>Embryophyta</taxon>
        <taxon>Tracheophyta</taxon>
        <taxon>Spermatophyta</taxon>
        <taxon>Magnoliopsida</taxon>
        <taxon>eudicotyledons</taxon>
        <taxon>Gunneridae</taxon>
        <taxon>Pentapetalae</taxon>
        <taxon>rosids</taxon>
        <taxon>fabids</taxon>
        <taxon>Malpighiales</taxon>
        <taxon>Passifloraceae</taxon>
        <taxon>Turnera</taxon>
    </lineage>
</organism>
<dbReference type="AlphaFoldDB" id="A0A9Q0G802"/>
<reference evidence="1" key="1">
    <citation type="submission" date="2022-02" db="EMBL/GenBank/DDBJ databases">
        <authorList>
            <person name="Henning P.M."/>
            <person name="McCubbin A.G."/>
            <person name="Shore J.S."/>
        </authorList>
    </citation>
    <scope>NUCLEOTIDE SEQUENCE</scope>
    <source>
        <strain evidence="1">F60SS</strain>
        <tissue evidence="1">Leaves</tissue>
    </source>
</reference>
<name>A0A9Q0G802_9ROSI</name>
<comment type="caution">
    <text evidence="1">The sequence shown here is derived from an EMBL/GenBank/DDBJ whole genome shotgun (WGS) entry which is preliminary data.</text>
</comment>
<evidence type="ECO:0000313" key="2">
    <source>
        <dbReference type="Proteomes" id="UP001141552"/>
    </source>
</evidence>
<dbReference type="Proteomes" id="UP001141552">
    <property type="component" value="Unassembled WGS sequence"/>
</dbReference>
<proteinExistence type="predicted"/>
<dbReference type="EMBL" id="JAKUCV010002057">
    <property type="protein sequence ID" value="KAJ4844085.1"/>
    <property type="molecule type" value="Genomic_DNA"/>
</dbReference>
<sequence>MASPTSVQIWLRNNEPACTSCAAALPCYSAGIFMAMTSQQEQKHPSNLYRYIPYYVPYIFFYILHK</sequence>
<evidence type="ECO:0000313" key="1">
    <source>
        <dbReference type="EMBL" id="KAJ4844085.1"/>
    </source>
</evidence>